<dbReference type="NCBIfam" id="TIGR02249">
    <property type="entry name" value="integrase_gron"/>
    <property type="match status" value="1"/>
</dbReference>
<dbReference type="Gene3D" id="1.10.443.10">
    <property type="entry name" value="Intergrase catalytic core"/>
    <property type="match status" value="1"/>
</dbReference>
<proteinExistence type="inferred from homology"/>
<keyword evidence="9" id="KW-1185">Reference proteome</keyword>
<dbReference type="InterPro" id="IPR044068">
    <property type="entry name" value="CB"/>
</dbReference>
<dbReference type="PANTHER" id="PTHR30349">
    <property type="entry name" value="PHAGE INTEGRASE-RELATED"/>
    <property type="match status" value="1"/>
</dbReference>
<evidence type="ECO:0000256" key="1">
    <source>
        <dbReference type="ARBA" id="ARBA00008857"/>
    </source>
</evidence>
<name>A0ABU5RQW7_9CYAN</name>
<dbReference type="PROSITE" id="PS51898">
    <property type="entry name" value="TYR_RECOMBINASE"/>
    <property type="match status" value="1"/>
</dbReference>
<dbReference type="InterPro" id="IPR011010">
    <property type="entry name" value="DNA_brk_join_enz"/>
</dbReference>
<sequence>MADASSAPGLIQRYREELQVRHYARRTVNTYEQWLRRFLRFHRLRHPRTMGSTEVNAFLSYLAVERKVSASTQNQALAALLFLYRDLLGHDLVLEDLVRARTRRRLPVVLTPQEVRAVLERLAGVEGLVAGLLYGSGLRLMEALRLRVHDLDFHRHDLAVRDGKGGKDRRTLLPTSVGQQLQAHLVAVREVHRQDLAEGCGRVSLPQALARKYPNAAAEWGWQWVFPQRQRWRDPASGEQGRHHLDPSLIQKAVRRAVLAAGIIKPATPHTFRHSFATHLLERGQDIRTIQELLGHQDVQTTMIYTHVLNRGPLGVSSPADLL</sequence>
<dbReference type="EMBL" id="JAYGHX010000001">
    <property type="protein sequence ID" value="MEA5390147.1"/>
    <property type="molecule type" value="Genomic_DNA"/>
</dbReference>
<organism evidence="8 9">
    <name type="scientific">Cyanobium gracile UHCC 0139</name>
    <dbReference type="NCBI Taxonomy" id="3110308"/>
    <lineage>
        <taxon>Bacteria</taxon>
        <taxon>Bacillati</taxon>
        <taxon>Cyanobacteriota</taxon>
        <taxon>Cyanophyceae</taxon>
        <taxon>Synechococcales</taxon>
        <taxon>Prochlorococcaceae</taxon>
        <taxon>Cyanobium</taxon>
    </lineage>
</organism>
<comment type="similarity">
    <text evidence="1">Belongs to the 'phage' integrase family.</text>
</comment>
<feature type="domain" description="Tyr recombinase" evidence="6">
    <location>
        <begin position="105"/>
        <end position="321"/>
    </location>
</feature>
<evidence type="ECO:0000259" key="7">
    <source>
        <dbReference type="PROSITE" id="PS51900"/>
    </source>
</evidence>
<evidence type="ECO:0000313" key="9">
    <source>
        <dbReference type="Proteomes" id="UP001304461"/>
    </source>
</evidence>
<protein>
    <submittedName>
        <fullName evidence="8">Integron integrase</fullName>
    </submittedName>
</protein>
<dbReference type="InterPro" id="IPR010998">
    <property type="entry name" value="Integrase_recombinase_N"/>
</dbReference>
<evidence type="ECO:0000259" key="6">
    <source>
        <dbReference type="PROSITE" id="PS51898"/>
    </source>
</evidence>
<evidence type="ECO:0000256" key="2">
    <source>
        <dbReference type="ARBA" id="ARBA00022908"/>
    </source>
</evidence>
<evidence type="ECO:0000256" key="3">
    <source>
        <dbReference type="ARBA" id="ARBA00023125"/>
    </source>
</evidence>
<keyword evidence="2" id="KW-0229">DNA integration</keyword>
<keyword evidence="4" id="KW-0233">DNA recombination</keyword>
<dbReference type="PROSITE" id="PS51900">
    <property type="entry name" value="CB"/>
    <property type="match status" value="1"/>
</dbReference>
<comment type="caution">
    <text evidence="8">The sequence shown here is derived from an EMBL/GenBank/DDBJ whole genome shotgun (WGS) entry which is preliminary data.</text>
</comment>
<dbReference type="PANTHER" id="PTHR30349:SF64">
    <property type="entry name" value="PROPHAGE INTEGRASE INTD-RELATED"/>
    <property type="match status" value="1"/>
</dbReference>
<dbReference type="RefSeq" id="WP_323304260.1">
    <property type="nucleotide sequence ID" value="NZ_JAYGHX010000001.1"/>
</dbReference>
<dbReference type="Proteomes" id="UP001304461">
    <property type="component" value="Unassembled WGS sequence"/>
</dbReference>
<dbReference type="InterPro" id="IPR011946">
    <property type="entry name" value="Integrase_integron-type"/>
</dbReference>
<dbReference type="InterPro" id="IPR004107">
    <property type="entry name" value="Integrase_SAM-like_N"/>
</dbReference>
<dbReference type="Pfam" id="PF13495">
    <property type="entry name" value="Phage_int_SAM_4"/>
    <property type="match status" value="1"/>
</dbReference>
<dbReference type="SUPFAM" id="SSF56349">
    <property type="entry name" value="DNA breaking-rejoining enzymes"/>
    <property type="match status" value="1"/>
</dbReference>
<dbReference type="Pfam" id="PF00589">
    <property type="entry name" value="Phage_integrase"/>
    <property type="match status" value="1"/>
</dbReference>
<reference evidence="8 9" key="1">
    <citation type="submission" date="2023-12" db="EMBL/GenBank/DDBJ databases">
        <title>Baltic Sea Cyanobacteria.</title>
        <authorList>
            <person name="Delbaje E."/>
            <person name="Fewer D.P."/>
            <person name="Shishido T.K."/>
        </authorList>
    </citation>
    <scope>NUCLEOTIDE SEQUENCE [LARGE SCALE GENOMIC DNA]</scope>
    <source>
        <strain evidence="8 9">UHCC 0139</strain>
    </source>
</reference>
<evidence type="ECO:0000256" key="4">
    <source>
        <dbReference type="ARBA" id="ARBA00023172"/>
    </source>
</evidence>
<feature type="domain" description="Core-binding (CB)" evidence="7">
    <location>
        <begin position="5"/>
        <end position="88"/>
    </location>
</feature>
<evidence type="ECO:0000256" key="5">
    <source>
        <dbReference type="PROSITE-ProRule" id="PRU01248"/>
    </source>
</evidence>
<dbReference type="InterPro" id="IPR002104">
    <property type="entry name" value="Integrase_catalytic"/>
</dbReference>
<dbReference type="Gene3D" id="1.10.150.130">
    <property type="match status" value="1"/>
</dbReference>
<dbReference type="InterPro" id="IPR013762">
    <property type="entry name" value="Integrase-like_cat_sf"/>
</dbReference>
<dbReference type="InterPro" id="IPR050090">
    <property type="entry name" value="Tyrosine_recombinase_XerCD"/>
</dbReference>
<gene>
    <name evidence="8" type="ORF">VB738_02620</name>
</gene>
<accession>A0ABU5RQW7</accession>
<evidence type="ECO:0000313" key="8">
    <source>
        <dbReference type="EMBL" id="MEA5390147.1"/>
    </source>
</evidence>
<keyword evidence="3 5" id="KW-0238">DNA-binding</keyword>